<dbReference type="Pfam" id="PF11306">
    <property type="entry name" value="DUF3108"/>
    <property type="match status" value="1"/>
</dbReference>
<gene>
    <name evidence="2" type="ORF">LX80_00735</name>
</gene>
<dbReference type="EMBL" id="QKZV01000002">
    <property type="protein sequence ID" value="PZX64539.1"/>
    <property type="molecule type" value="Genomic_DNA"/>
</dbReference>
<reference evidence="2 3" key="1">
    <citation type="submission" date="2018-06" db="EMBL/GenBank/DDBJ databases">
        <title>Genomic Encyclopedia of Archaeal and Bacterial Type Strains, Phase II (KMG-II): from individual species to whole genera.</title>
        <authorList>
            <person name="Goeker M."/>
        </authorList>
    </citation>
    <scope>NUCLEOTIDE SEQUENCE [LARGE SCALE GENOMIC DNA]</scope>
    <source>
        <strain evidence="2 3">DSM 23241</strain>
    </source>
</reference>
<dbReference type="RefSeq" id="WP_111293708.1">
    <property type="nucleotide sequence ID" value="NZ_QKZV01000002.1"/>
</dbReference>
<sequence>MVLKNLIVFICLSSFYISTAQSVDTVDFHYKHFHLKNLHSGQRKYLVYSEDSATQKKSGVYIWERNIALPHHSNEPIVIDQKWFSLDSQLFVRTIHSEVDAHTFLPTLHHTILSAIGRPQHTEHYLFTPQLIYTDSLISNKKFKLAVAHPIFNWELDLETFSILPLQIGKSFVINFYHPGSTILPFYYLYTVEGMTTISRYAQKSIPCYQIRINYPNSHNYSIWWVDVKTHNVIKMKEYFNGKYRYKLLLNA</sequence>
<protein>
    <submittedName>
        <fullName evidence="2">Uncharacterized protein</fullName>
    </submittedName>
</protein>
<feature type="signal peptide" evidence="1">
    <location>
        <begin position="1"/>
        <end position="20"/>
    </location>
</feature>
<dbReference type="AlphaFoldDB" id="A0A2W7SBW4"/>
<feature type="chain" id="PRO_5016160577" evidence="1">
    <location>
        <begin position="21"/>
        <end position="252"/>
    </location>
</feature>
<name>A0A2W7SBW4_9BACT</name>
<dbReference type="OrthoDB" id="6057441at2"/>
<evidence type="ECO:0000313" key="3">
    <source>
        <dbReference type="Proteomes" id="UP000249720"/>
    </source>
</evidence>
<dbReference type="InterPro" id="IPR021457">
    <property type="entry name" value="DUF3108"/>
</dbReference>
<organism evidence="2 3">
    <name type="scientific">Hydrotalea sandarakina</name>
    <dbReference type="NCBI Taxonomy" id="1004304"/>
    <lineage>
        <taxon>Bacteria</taxon>
        <taxon>Pseudomonadati</taxon>
        <taxon>Bacteroidota</taxon>
        <taxon>Chitinophagia</taxon>
        <taxon>Chitinophagales</taxon>
        <taxon>Chitinophagaceae</taxon>
        <taxon>Hydrotalea</taxon>
    </lineage>
</organism>
<evidence type="ECO:0000313" key="2">
    <source>
        <dbReference type="EMBL" id="PZX64539.1"/>
    </source>
</evidence>
<comment type="caution">
    <text evidence="2">The sequence shown here is derived from an EMBL/GenBank/DDBJ whole genome shotgun (WGS) entry which is preliminary data.</text>
</comment>
<keyword evidence="3" id="KW-1185">Reference proteome</keyword>
<keyword evidence="1" id="KW-0732">Signal</keyword>
<proteinExistence type="predicted"/>
<accession>A0A2W7SBW4</accession>
<dbReference type="Proteomes" id="UP000249720">
    <property type="component" value="Unassembled WGS sequence"/>
</dbReference>
<evidence type="ECO:0000256" key="1">
    <source>
        <dbReference type="SAM" id="SignalP"/>
    </source>
</evidence>